<feature type="domain" description="3-deoxy-D-manno-octulosonic-acid transferase N-terminal" evidence="8">
    <location>
        <begin position="45"/>
        <end position="228"/>
    </location>
</feature>
<comment type="function">
    <text evidence="7">Involved in lipopolysaccharide (LPS) biosynthesis. Catalyzes the transfer of 3-deoxy-D-manno-octulosonate (Kdo) residue(s) from CMP-Kdo to lipid IV(A), the tetraacyldisaccharide-1,4'-bisphosphate precursor of lipid A.</text>
</comment>
<evidence type="ECO:0000256" key="1">
    <source>
        <dbReference type="ARBA" id="ARBA00004713"/>
    </source>
</evidence>
<dbReference type="Gene3D" id="3.40.50.11720">
    <property type="entry name" value="3-Deoxy-D-manno-octulosonic-acid transferase, N-terminal domain"/>
    <property type="match status" value="1"/>
</dbReference>
<dbReference type="PANTHER" id="PTHR42755">
    <property type="entry name" value="3-DEOXY-MANNO-OCTULOSONATE CYTIDYLYLTRANSFERASE"/>
    <property type="match status" value="1"/>
</dbReference>
<evidence type="ECO:0000259" key="8">
    <source>
        <dbReference type="Pfam" id="PF04413"/>
    </source>
</evidence>
<evidence type="ECO:0000256" key="4">
    <source>
        <dbReference type="ARBA" id="ARBA00022679"/>
    </source>
</evidence>
<dbReference type="Gene3D" id="3.40.50.2000">
    <property type="entry name" value="Glycogen Phosphorylase B"/>
    <property type="match status" value="1"/>
</dbReference>
<dbReference type="InterPro" id="IPR007507">
    <property type="entry name" value="Glycos_transf_N"/>
</dbReference>
<comment type="subcellular location">
    <subcellularLocation>
        <location evidence="7">Cell membrane</location>
    </subcellularLocation>
</comment>
<evidence type="ECO:0000256" key="5">
    <source>
        <dbReference type="ARBA" id="ARBA00031445"/>
    </source>
</evidence>
<gene>
    <name evidence="9" type="ORF">QE399_003336</name>
</gene>
<protein>
    <recommendedName>
        <fullName evidence="3 7">3-deoxy-D-manno-octulosonic acid transferase</fullName>
        <shortName evidence="7">Kdo transferase</shortName>
        <ecNumber evidence="2 7">2.4.99.12</ecNumber>
    </recommendedName>
    <alternativeName>
        <fullName evidence="5 7">Lipid IV(A) 3-deoxy-D-manno-octulosonic acid transferase</fullName>
    </alternativeName>
</protein>
<evidence type="ECO:0000313" key="10">
    <source>
        <dbReference type="Proteomes" id="UP001267710"/>
    </source>
</evidence>
<organism evidence="9 10">
    <name type="scientific">Paracidovorax wautersii</name>
    <dbReference type="NCBI Taxonomy" id="1177982"/>
    <lineage>
        <taxon>Bacteria</taxon>
        <taxon>Pseudomonadati</taxon>
        <taxon>Pseudomonadota</taxon>
        <taxon>Betaproteobacteria</taxon>
        <taxon>Burkholderiales</taxon>
        <taxon>Comamonadaceae</taxon>
        <taxon>Paracidovorax</taxon>
    </lineage>
</organism>
<evidence type="ECO:0000256" key="7">
    <source>
        <dbReference type="RuleBase" id="RU365103"/>
    </source>
</evidence>
<dbReference type="EC" id="2.4.99.12" evidence="2 7"/>
<keyword evidence="4 7" id="KW-0808">Transferase</keyword>
<comment type="caution">
    <text evidence="9">The sequence shown here is derived from an EMBL/GenBank/DDBJ whole genome shotgun (WGS) entry which is preliminary data.</text>
</comment>
<evidence type="ECO:0000256" key="3">
    <source>
        <dbReference type="ARBA" id="ARBA00019077"/>
    </source>
</evidence>
<dbReference type="Pfam" id="PF04413">
    <property type="entry name" value="Glycos_transf_N"/>
    <property type="match status" value="1"/>
</dbReference>
<proteinExistence type="inferred from homology"/>
<comment type="catalytic activity">
    <reaction evidence="6 7">
        <text>lipid IVA (E. coli) + CMP-3-deoxy-beta-D-manno-octulosonate = alpha-Kdo-(2-&gt;6)-lipid IVA (E. coli) + CMP + H(+)</text>
        <dbReference type="Rhea" id="RHEA:28066"/>
        <dbReference type="ChEBI" id="CHEBI:15378"/>
        <dbReference type="ChEBI" id="CHEBI:58603"/>
        <dbReference type="ChEBI" id="CHEBI:60364"/>
        <dbReference type="ChEBI" id="CHEBI:60377"/>
        <dbReference type="ChEBI" id="CHEBI:85987"/>
        <dbReference type="EC" id="2.4.99.12"/>
    </reaction>
</comment>
<dbReference type="GO" id="GO:0043842">
    <property type="term" value="F:Kdo transferase activity"/>
    <property type="evidence" value="ECO:0007669"/>
    <property type="project" value="UniProtKB-EC"/>
</dbReference>
<dbReference type="EMBL" id="JAVIZX010000001">
    <property type="protein sequence ID" value="MDR6215647.1"/>
    <property type="molecule type" value="Genomic_DNA"/>
</dbReference>
<dbReference type="InterPro" id="IPR038107">
    <property type="entry name" value="Glycos_transf_N_sf"/>
</dbReference>
<dbReference type="PANTHER" id="PTHR42755:SF1">
    <property type="entry name" value="3-DEOXY-D-MANNO-OCTULOSONIC ACID TRANSFERASE, MITOCHONDRIAL-RELATED"/>
    <property type="match status" value="1"/>
</dbReference>
<keyword evidence="7" id="KW-1003">Cell membrane</keyword>
<keyword evidence="10" id="KW-1185">Reference proteome</keyword>
<dbReference type="SUPFAM" id="SSF53756">
    <property type="entry name" value="UDP-Glycosyltransferase/glycogen phosphorylase"/>
    <property type="match status" value="1"/>
</dbReference>
<evidence type="ECO:0000256" key="2">
    <source>
        <dbReference type="ARBA" id="ARBA00012621"/>
    </source>
</evidence>
<dbReference type="InterPro" id="IPR039901">
    <property type="entry name" value="Kdotransferase"/>
</dbReference>
<comment type="pathway">
    <text evidence="1 7">Bacterial outer membrane biogenesis; LPS core biosynthesis.</text>
</comment>
<accession>A0ABU1IEK6</accession>
<dbReference type="Proteomes" id="UP001267710">
    <property type="component" value="Unassembled WGS sequence"/>
</dbReference>
<comment type="similarity">
    <text evidence="7">Belongs to the glycosyltransferase group 1 family.</text>
</comment>
<sequence length="461" mass="49516">MEEHPTTMERLALAAYSAALWAAQPLLRRKLARRARTEPGYAHAVPERFGHYAAALDSVAPPDEDAGGFVWIHAVSLGETRAAAILLKELRALLPAMRLLLTHGTATGRAEGAKLLQPGDVQVWQPWDTPGAVERFLDRFHPVIGVLMETEIWPNLVAGCGDRGIPLVLANARLNAKSRDGALRLSWLSRPAYAGLASVWAQTDADAEGLRAVGAPVRGVFGNLKFDVVPDAAALAQGRAWREASRRPVVLFASSREGEEALWIESFKQKWPLAPVDQAQGAINKGVNGSASPVQWLIVPRHPQRFDEVQRLLEEAGLRVARRSTWTDAPPEADVWLGDSLGEMALYYGMAHAALLGGSFEPLGGQNLIEAAACGCPVVMGPHTFNFAEAARLAEDEGVAQRVPGMDEGIAAATALVLDAPRQAALQQQAVAFTQRHRGAALATALAVVQTLRSTVHPLVP</sequence>
<name>A0ABU1IEK6_9BURK</name>
<keyword evidence="7" id="KW-0448">Lipopolysaccharide biosynthesis</keyword>
<keyword evidence="9" id="KW-0328">Glycosyltransferase</keyword>
<evidence type="ECO:0000313" key="9">
    <source>
        <dbReference type="EMBL" id="MDR6215647.1"/>
    </source>
</evidence>
<reference evidence="9 10" key="1">
    <citation type="submission" date="2023-08" db="EMBL/GenBank/DDBJ databases">
        <title>Functional and genomic diversity of the sorghum phyllosphere microbiome.</title>
        <authorList>
            <person name="Shade A."/>
        </authorList>
    </citation>
    <scope>NUCLEOTIDE SEQUENCE [LARGE SCALE GENOMIC DNA]</scope>
    <source>
        <strain evidence="9 10">SORGH_AS_0335</strain>
    </source>
</reference>
<keyword evidence="7" id="KW-0472">Membrane</keyword>
<evidence type="ECO:0000256" key="6">
    <source>
        <dbReference type="ARBA" id="ARBA00049183"/>
    </source>
</evidence>